<dbReference type="AlphaFoldDB" id="A0AA40VV79"/>
<comment type="caution">
    <text evidence="1">The sequence shown here is derived from an EMBL/GenBank/DDBJ whole genome shotgun (WGS) entry which is preliminary data.</text>
</comment>
<protein>
    <submittedName>
        <fullName evidence="1">Uncharacterized protein</fullName>
    </submittedName>
</protein>
<gene>
    <name evidence="1" type="ORF">FNW02_33270</name>
</gene>
<dbReference type="EMBL" id="VJXY01000069">
    <property type="protein sequence ID" value="MBD6620521.1"/>
    <property type="molecule type" value="Genomic_DNA"/>
</dbReference>
<keyword evidence="2" id="KW-1185">Reference proteome</keyword>
<sequence>MSLIERSISESDEADAEVVHEYCLAVRGYLTNDGCPPLYASGLKLQERLSLIEASLERVTKKGGSQNA</sequence>
<evidence type="ECO:0000313" key="2">
    <source>
        <dbReference type="Proteomes" id="UP001165986"/>
    </source>
</evidence>
<dbReference type="RefSeq" id="WP_191761834.1">
    <property type="nucleotide sequence ID" value="NZ_VJXY01000069.1"/>
</dbReference>
<evidence type="ECO:0000313" key="1">
    <source>
        <dbReference type="EMBL" id="MBD6620521.1"/>
    </source>
</evidence>
<name>A0AA40VV79_9NOST</name>
<proteinExistence type="predicted"/>
<organism evidence="1 2">
    <name type="scientific">Komarekiella delphini-convector SJRDD-AB1</name>
    <dbReference type="NCBI Taxonomy" id="2593771"/>
    <lineage>
        <taxon>Bacteria</taxon>
        <taxon>Bacillati</taxon>
        <taxon>Cyanobacteriota</taxon>
        <taxon>Cyanophyceae</taxon>
        <taxon>Nostocales</taxon>
        <taxon>Nostocaceae</taxon>
        <taxon>Komarekiella</taxon>
        <taxon>Komarekiella delphini-convector</taxon>
    </lineage>
</organism>
<reference evidence="1" key="1">
    <citation type="submission" date="2019-07" db="EMBL/GenBank/DDBJ databases">
        <title>Toxilogical consequences of a new and cryptic species of cyanobacteria (Komarekiella delphini-convector) recovered from the epidermis of a bottlenose dolphin and 1500 ft. in the air.</title>
        <authorList>
            <person name="Brown A.O."/>
            <person name="Dvorak P."/>
            <person name="Villanueva C.D."/>
            <person name="Foss A.J."/>
            <person name="Garvey A.D."/>
            <person name="Gibson Q.A."/>
            <person name="Johansen J.R."/>
            <person name="Casamatta D.A."/>
        </authorList>
    </citation>
    <scope>NUCLEOTIDE SEQUENCE</scope>
    <source>
        <strain evidence="1">SJRDD-AB1</strain>
    </source>
</reference>
<accession>A0AA40VV79</accession>
<dbReference type="Proteomes" id="UP001165986">
    <property type="component" value="Unassembled WGS sequence"/>
</dbReference>